<dbReference type="AlphaFoldDB" id="A0A7J9SGC8"/>
<evidence type="ECO:0008006" key="3">
    <source>
        <dbReference type="Google" id="ProtNLM"/>
    </source>
</evidence>
<dbReference type="RefSeq" id="WP_185191424.1">
    <property type="nucleotide sequence ID" value="NZ_JACKXD010000001.1"/>
</dbReference>
<evidence type="ECO:0000313" key="1">
    <source>
        <dbReference type="EMBL" id="MBB6645046.1"/>
    </source>
</evidence>
<proteinExistence type="predicted"/>
<dbReference type="SUPFAM" id="SSF88723">
    <property type="entry name" value="PIN domain-like"/>
    <property type="match status" value="1"/>
</dbReference>
<dbReference type="InterPro" id="IPR029060">
    <property type="entry name" value="PIN-like_dom_sf"/>
</dbReference>
<gene>
    <name evidence="1" type="ORF">H5V44_01805</name>
</gene>
<accession>A0A7J9SGC8</accession>
<evidence type="ECO:0000313" key="2">
    <source>
        <dbReference type="Proteomes" id="UP000546257"/>
    </source>
</evidence>
<dbReference type="Gene3D" id="3.40.50.1010">
    <property type="entry name" value="5'-nuclease"/>
    <property type="match status" value="1"/>
</dbReference>
<sequence length="153" mass="17140">MSVWLESMAEYMLDTSTIGEFADGQVDARDLYTSSDKFFITHIQEDELSAAGSYSRILNNVLEVVDASSVTAEEFRWGFSAWDRSKWGKGEFTEDMLNQMDSDDGNELKDVVIAETAIQNNYTLVTHDDELQCAVNKKTPGKAISISDFASRI</sequence>
<dbReference type="Proteomes" id="UP000546257">
    <property type="component" value="Unassembled WGS sequence"/>
</dbReference>
<keyword evidence="2" id="KW-1185">Reference proteome</keyword>
<reference evidence="1 2" key="1">
    <citation type="submission" date="2020-08" db="EMBL/GenBank/DDBJ databases">
        <authorList>
            <person name="Seo M.-J."/>
        </authorList>
    </citation>
    <scope>NUCLEOTIDE SEQUENCE [LARGE SCALE GENOMIC DNA]</scope>
    <source>
        <strain evidence="1 2">MBLA0160</strain>
    </source>
</reference>
<dbReference type="EMBL" id="JACKXD010000001">
    <property type="protein sequence ID" value="MBB6645046.1"/>
    <property type="molecule type" value="Genomic_DNA"/>
</dbReference>
<organism evidence="1 2">
    <name type="scientific">Halobellus ruber</name>
    <dbReference type="NCBI Taxonomy" id="2761102"/>
    <lineage>
        <taxon>Archaea</taxon>
        <taxon>Methanobacteriati</taxon>
        <taxon>Methanobacteriota</taxon>
        <taxon>Stenosarchaea group</taxon>
        <taxon>Halobacteria</taxon>
        <taxon>Halobacteriales</taxon>
        <taxon>Haloferacaceae</taxon>
        <taxon>Halobellus</taxon>
    </lineage>
</organism>
<comment type="caution">
    <text evidence="1">The sequence shown here is derived from an EMBL/GenBank/DDBJ whole genome shotgun (WGS) entry which is preliminary data.</text>
</comment>
<protein>
    <recommendedName>
        <fullName evidence="3">PIN domain-containing protein</fullName>
    </recommendedName>
</protein>
<name>A0A7J9SGC8_9EURY</name>